<feature type="transmembrane region" description="Helical" evidence="1">
    <location>
        <begin position="333"/>
        <end position="356"/>
    </location>
</feature>
<feature type="transmembrane region" description="Helical" evidence="1">
    <location>
        <begin position="204"/>
        <end position="223"/>
    </location>
</feature>
<feature type="transmembrane region" description="Helical" evidence="1">
    <location>
        <begin position="57"/>
        <end position="76"/>
    </location>
</feature>
<proteinExistence type="predicted"/>
<keyword evidence="1" id="KW-0812">Transmembrane</keyword>
<dbReference type="GO" id="GO:0080120">
    <property type="term" value="P:CAAX-box protein maturation"/>
    <property type="evidence" value="ECO:0007669"/>
    <property type="project" value="UniProtKB-ARBA"/>
</dbReference>
<keyword evidence="1" id="KW-0472">Membrane</keyword>
<keyword evidence="3" id="KW-0378">Hydrolase</keyword>
<sequence length="366" mass="39736">MADMDRKIPANAPGESRHPIIFSIAVTLVFFLSMNIASLVIAYAIPQIAIKWSAWQYQAICETVSLIAGLIILLALRQLSLFKEKREGLLKGAVASGYFIVLYLFSLVTEIMLLLDPGAGAVKIAPAGDIAWFVLAIILIGFTEEIFFRGIISNVFWKKWAKNPAGVWASVVCTGMIFGLMHLFNIVSGYDPAAGWQLGYVVGPMIQAVAACFMGMTITAIYYRTRNLWVVILLHIFINLCASLSSGIIDGGTLSESIASYTPFQLIPAVVPNLITVLVLLRPSKMAGIVAYRMKCELGVSKDEEPLREDIIGIMTSQPEYSMLSTPLGRKRLIAAATVLGVLSAVITTVSFVWYISQFAGGGVGV</sequence>
<keyword evidence="1" id="KW-1133">Transmembrane helix</keyword>
<protein>
    <submittedName>
        <fullName evidence="3">CPBP family intramembrane metalloprotease</fullName>
    </submittedName>
</protein>
<dbReference type="EMBL" id="DVOL01000009">
    <property type="protein sequence ID" value="HIV10197.1"/>
    <property type="molecule type" value="Genomic_DNA"/>
</dbReference>
<dbReference type="PANTHER" id="PTHR36435:SF1">
    <property type="entry name" value="CAAX AMINO TERMINAL PROTEASE FAMILY PROTEIN"/>
    <property type="match status" value="1"/>
</dbReference>
<accession>A0A9D1T3G4</accession>
<dbReference type="AlphaFoldDB" id="A0A9D1T3G4"/>
<dbReference type="GO" id="GO:0004175">
    <property type="term" value="F:endopeptidase activity"/>
    <property type="evidence" value="ECO:0007669"/>
    <property type="project" value="UniProtKB-ARBA"/>
</dbReference>
<reference evidence="3" key="1">
    <citation type="submission" date="2020-10" db="EMBL/GenBank/DDBJ databases">
        <authorList>
            <person name="Gilroy R."/>
        </authorList>
    </citation>
    <scope>NUCLEOTIDE SEQUENCE</scope>
    <source>
        <strain evidence="3">1370</strain>
    </source>
</reference>
<feature type="transmembrane region" description="Helical" evidence="1">
    <location>
        <begin position="88"/>
        <end position="115"/>
    </location>
</feature>
<comment type="caution">
    <text evidence="3">The sequence shown here is derived from an EMBL/GenBank/DDBJ whole genome shotgun (WGS) entry which is preliminary data.</text>
</comment>
<dbReference type="PANTHER" id="PTHR36435">
    <property type="entry name" value="SLR1288 PROTEIN"/>
    <property type="match status" value="1"/>
</dbReference>
<feature type="transmembrane region" description="Helical" evidence="1">
    <location>
        <begin position="228"/>
        <end position="249"/>
    </location>
</feature>
<feature type="transmembrane region" description="Helical" evidence="1">
    <location>
        <begin position="20"/>
        <end position="45"/>
    </location>
</feature>
<keyword evidence="3" id="KW-0645">Protease</keyword>
<dbReference type="Pfam" id="PF02517">
    <property type="entry name" value="Rce1-like"/>
    <property type="match status" value="1"/>
</dbReference>
<feature type="transmembrane region" description="Helical" evidence="1">
    <location>
        <begin position="164"/>
        <end position="184"/>
    </location>
</feature>
<feature type="domain" description="CAAX prenyl protease 2/Lysostaphin resistance protein A-like" evidence="2">
    <location>
        <begin position="129"/>
        <end position="240"/>
    </location>
</feature>
<evidence type="ECO:0000313" key="4">
    <source>
        <dbReference type="Proteomes" id="UP000823960"/>
    </source>
</evidence>
<evidence type="ECO:0000259" key="2">
    <source>
        <dbReference type="Pfam" id="PF02517"/>
    </source>
</evidence>
<evidence type="ECO:0000256" key="1">
    <source>
        <dbReference type="SAM" id="Phobius"/>
    </source>
</evidence>
<keyword evidence="3" id="KW-0482">Metalloprotease</keyword>
<dbReference type="InterPro" id="IPR003675">
    <property type="entry name" value="Rce1/LyrA-like_dom"/>
</dbReference>
<dbReference type="GO" id="GO:0008237">
    <property type="term" value="F:metallopeptidase activity"/>
    <property type="evidence" value="ECO:0007669"/>
    <property type="project" value="UniProtKB-KW"/>
</dbReference>
<feature type="transmembrane region" description="Helical" evidence="1">
    <location>
        <begin position="130"/>
        <end position="152"/>
    </location>
</feature>
<dbReference type="InterPro" id="IPR052710">
    <property type="entry name" value="CAAX_protease"/>
</dbReference>
<organism evidence="3 4">
    <name type="scientific">Candidatus Faeciplasma avium</name>
    <dbReference type="NCBI Taxonomy" id="2840798"/>
    <lineage>
        <taxon>Bacteria</taxon>
        <taxon>Bacillati</taxon>
        <taxon>Bacillota</taxon>
        <taxon>Clostridia</taxon>
        <taxon>Eubacteriales</taxon>
        <taxon>Oscillospiraceae</taxon>
        <taxon>Oscillospiraceae incertae sedis</taxon>
        <taxon>Candidatus Faeciplasma</taxon>
    </lineage>
</organism>
<gene>
    <name evidence="3" type="ORF">IAD28_00670</name>
</gene>
<feature type="transmembrane region" description="Helical" evidence="1">
    <location>
        <begin position="261"/>
        <end position="281"/>
    </location>
</feature>
<dbReference type="Proteomes" id="UP000823960">
    <property type="component" value="Unassembled WGS sequence"/>
</dbReference>
<evidence type="ECO:0000313" key="3">
    <source>
        <dbReference type="EMBL" id="HIV10197.1"/>
    </source>
</evidence>
<reference evidence="3" key="2">
    <citation type="journal article" date="2021" name="PeerJ">
        <title>Extensive microbial diversity within the chicken gut microbiome revealed by metagenomics and culture.</title>
        <authorList>
            <person name="Gilroy R."/>
            <person name="Ravi A."/>
            <person name="Getino M."/>
            <person name="Pursley I."/>
            <person name="Horton D.L."/>
            <person name="Alikhan N.F."/>
            <person name="Baker D."/>
            <person name="Gharbi K."/>
            <person name="Hall N."/>
            <person name="Watson M."/>
            <person name="Adriaenssens E.M."/>
            <person name="Foster-Nyarko E."/>
            <person name="Jarju S."/>
            <person name="Secka A."/>
            <person name="Antonio M."/>
            <person name="Oren A."/>
            <person name="Chaudhuri R.R."/>
            <person name="La Ragione R."/>
            <person name="Hildebrand F."/>
            <person name="Pallen M.J."/>
        </authorList>
    </citation>
    <scope>NUCLEOTIDE SEQUENCE</scope>
    <source>
        <strain evidence="3">1370</strain>
    </source>
</reference>
<name>A0A9D1T3G4_9FIRM</name>